<comment type="caution">
    <text evidence="3">The sequence shown here is derived from an EMBL/GenBank/DDBJ whole genome shotgun (WGS) entry which is preliminary data.</text>
</comment>
<dbReference type="RefSeq" id="XP_046061940.1">
    <property type="nucleotide sequence ID" value="XM_046203683.1"/>
</dbReference>
<keyword evidence="2" id="KW-0472">Membrane</keyword>
<sequence length="296" mass="32430">MLFREIAQLVNAAVFAVSPVVRIWTVPYPANLLCVACSFLDITNDIISAVYQADPEYAALMMLRALLGVILLSMFLQRGQRRCGTASETSEFYLPHRNRFVFTPSSIPARPGTVEEVMPIYETASPNAHGGFLHKMKPQTAPVLAALLAVSPVPSNASPILHAEHAPTFHANPTLQLVSFGVVVLTKLAECYNVYFMGELPYQILGETLAMLVATIASWKFVYLFNSISWMATVLVLDIVGSVGVAAQLWRKSTDSPNSKTLYGSIEDPDPRSSLYDSFDVDPSDKVVSVQTVEQV</sequence>
<accession>A0A9P8T5L0</accession>
<keyword evidence="2" id="KW-1133">Transmembrane helix</keyword>
<feature type="transmembrane region" description="Helical" evidence="2">
    <location>
        <begin position="57"/>
        <end position="76"/>
    </location>
</feature>
<feature type="transmembrane region" description="Helical" evidence="2">
    <location>
        <begin position="204"/>
        <end position="222"/>
    </location>
</feature>
<name>A0A9P8T5L0_9ASCO</name>
<dbReference type="EMBL" id="JAEUBE010000183">
    <property type="protein sequence ID" value="KAH3667128.1"/>
    <property type="molecule type" value="Genomic_DNA"/>
</dbReference>
<keyword evidence="2" id="KW-0812">Transmembrane</keyword>
<organism evidence="3 4">
    <name type="scientific">Ogataea philodendri</name>
    <dbReference type="NCBI Taxonomy" id="1378263"/>
    <lineage>
        <taxon>Eukaryota</taxon>
        <taxon>Fungi</taxon>
        <taxon>Dikarya</taxon>
        <taxon>Ascomycota</taxon>
        <taxon>Saccharomycotina</taxon>
        <taxon>Pichiomycetes</taxon>
        <taxon>Pichiales</taxon>
        <taxon>Pichiaceae</taxon>
        <taxon>Ogataea</taxon>
    </lineage>
</organism>
<gene>
    <name evidence="3" type="ORF">OGAPHI_002777</name>
</gene>
<protein>
    <submittedName>
        <fullName evidence="3">Uncharacterized protein</fullName>
    </submittedName>
</protein>
<evidence type="ECO:0000256" key="1">
    <source>
        <dbReference type="SAM" id="MobiDB-lite"/>
    </source>
</evidence>
<dbReference type="AlphaFoldDB" id="A0A9P8T5L0"/>
<keyword evidence="4" id="KW-1185">Reference proteome</keyword>
<feature type="region of interest" description="Disordered" evidence="1">
    <location>
        <begin position="254"/>
        <end position="280"/>
    </location>
</feature>
<reference evidence="3" key="1">
    <citation type="journal article" date="2021" name="Open Biol.">
        <title>Shared evolutionary footprints suggest mitochondrial oxidative damage underlies multiple complex I losses in fungi.</title>
        <authorList>
            <person name="Schikora-Tamarit M.A."/>
            <person name="Marcet-Houben M."/>
            <person name="Nosek J."/>
            <person name="Gabaldon T."/>
        </authorList>
    </citation>
    <scope>NUCLEOTIDE SEQUENCE</scope>
    <source>
        <strain evidence="3">CBS6075</strain>
    </source>
</reference>
<reference evidence="3" key="2">
    <citation type="submission" date="2021-01" db="EMBL/GenBank/DDBJ databases">
        <authorList>
            <person name="Schikora-Tamarit M.A."/>
        </authorList>
    </citation>
    <scope>NUCLEOTIDE SEQUENCE</scope>
    <source>
        <strain evidence="3">CBS6075</strain>
    </source>
</reference>
<dbReference type="Proteomes" id="UP000769157">
    <property type="component" value="Unassembled WGS sequence"/>
</dbReference>
<evidence type="ECO:0000256" key="2">
    <source>
        <dbReference type="SAM" id="Phobius"/>
    </source>
</evidence>
<evidence type="ECO:0000313" key="3">
    <source>
        <dbReference type="EMBL" id="KAH3667128.1"/>
    </source>
</evidence>
<dbReference type="GeneID" id="70234744"/>
<feature type="transmembrane region" description="Helical" evidence="2">
    <location>
        <begin position="228"/>
        <end position="250"/>
    </location>
</feature>
<proteinExistence type="predicted"/>
<evidence type="ECO:0000313" key="4">
    <source>
        <dbReference type="Proteomes" id="UP000769157"/>
    </source>
</evidence>